<reference evidence="2" key="3">
    <citation type="submission" date="2025-08" db="UniProtKB">
        <authorList>
            <consortium name="Ensembl"/>
        </authorList>
    </citation>
    <scope>IDENTIFICATION</scope>
    <source>
        <strain evidence="2">C57BL/6J</strain>
    </source>
</reference>
<reference evidence="2" key="4">
    <citation type="submission" date="2025-09" db="UniProtKB">
        <authorList>
            <consortium name="Ensembl"/>
        </authorList>
    </citation>
    <scope>IDENTIFICATION</scope>
    <source>
        <strain evidence="2">C57BL/6J</strain>
    </source>
</reference>
<dbReference type="Ensembl" id="ENSMUST00000206212.2">
    <property type="protein sequence ID" value="ENSMUSP00000145820.2"/>
    <property type="gene ID" value="ENSMUSG00000038886.11"/>
</dbReference>
<feature type="non-terminal residue" evidence="2">
    <location>
        <position position="29"/>
    </location>
</feature>
<dbReference type="ExpressionAtlas" id="A0A0U1RP42">
    <property type="expression patterns" value="baseline and differential"/>
</dbReference>
<dbReference type="AGR" id="MGI:2150656"/>
<keyword evidence="4" id="KW-1185">Reference proteome</keyword>
<feature type="transmembrane region" description="Helical" evidence="1">
    <location>
        <begin position="7"/>
        <end position="26"/>
    </location>
</feature>
<dbReference type="Bgee" id="ENSMUSG00000038886">
    <property type="expression patterns" value="Expressed in retinal neural layer and 220 other cell types or tissues"/>
</dbReference>
<dbReference type="Antibodypedia" id="2725">
    <property type="antibodies" value="86 antibodies from 17 providers"/>
</dbReference>
<protein>
    <submittedName>
        <fullName evidence="2">Mannosidase 2, alpha 2</fullName>
    </submittedName>
</protein>
<reference evidence="2 4" key="1">
    <citation type="journal article" date="2009" name="PLoS Biol.">
        <title>Lineage-specific biology revealed by a finished genome assembly of the mouse.</title>
        <authorList>
            <consortium name="Mouse Genome Sequencing Consortium"/>
            <person name="Church D.M."/>
            <person name="Goodstadt L."/>
            <person name="Hillier L.W."/>
            <person name="Zody M.C."/>
            <person name="Goldstein S."/>
            <person name="She X."/>
            <person name="Bult C.J."/>
            <person name="Agarwala R."/>
            <person name="Cherry J.L."/>
            <person name="DiCuccio M."/>
            <person name="Hlavina W."/>
            <person name="Kapustin Y."/>
            <person name="Meric P."/>
            <person name="Maglott D."/>
            <person name="Birtle Z."/>
            <person name="Marques A.C."/>
            <person name="Graves T."/>
            <person name="Zhou S."/>
            <person name="Teague B."/>
            <person name="Potamousis K."/>
            <person name="Churas C."/>
            <person name="Place M."/>
            <person name="Herschleb J."/>
            <person name="Runnheim R."/>
            <person name="Forrest D."/>
            <person name="Amos-Landgraf J."/>
            <person name="Schwartz D.C."/>
            <person name="Cheng Z."/>
            <person name="Lindblad-Toh K."/>
            <person name="Eichler E.E."/>
            <person name="Ponting C.P."/>
        </authorList>
    </citation>
    <scope>NUCLEOTIDE SEQUENCE [LARGE SCALE GENOMIC DNA]</scope>
    <source>
        <strain evidence="2 4">C57BL/6J</strain>
    </source>
</reference>
<evidence type="ECO:0000256" key="1">
    <source>
        <dbReference type="SAM" id="Phobius"/>
    </source>
</evidence>
<dbReference type="Proteomes" id="UP000000589">
    <property type="component" value="Chromosome 7"/>
</dbReference>
<sequence>MKLKKQVTVCGAAIFCVAVFSLYLMLDRV</sequence>
<evidence type="ECO:0000313" key="3">
    <source>
        <dbReference type="MGI" id="MGI:2150656"/>
    </source>
</evidence>
<dbReference type="MGI" id="MGI:2150656">
    <property type="gene designation" value="Man2a2"/>
</dbReference>
<evidence type="ECO:0000313" key="4">
    <source>
        <dbReference type="Proteomes" id="UP000000589"/>
    </source>
</evidence>
<keyword evidence="1" id="KW-1133">Transmembrane helix</keyword>
<organism evidence="2 4">
    <name type="scientific">Mus musculus</name>
    <name type="common">Mouse</name>
    <dbReference type="NCBI Taxonomy" id="10090"/>
    <lineage>
        <taxon>Eukaryota</taxon>
        <taxon>Metazoa</taxon>
        <taxon>Chordata</taxon>
        <taxon>Craniata</taxon>
        <taxon>Vertebrata</taxon>
        <taxon>Euteleostomi</taxon>
        <taxon>Mammalia</taxon>
        <taxon>Eutheria</taxon>
        <taxon>Euarchontoglires</taxon>
        <taxon>Glires</taxon>
        <taxon>Rodentia</taxon>
        <taxon>Myomorpha</taxon>
        <taxon>Muroidea</taxon>
        <taxon>Muridae</taxon>
        <taxon>Murinae</taxon>
        <taxon>Mus</taxon>
        <taxon>Mus</taxon>
    </lineage>
</organism>
<dbReference type="AlphaFoldDB" id="A0A0U1RP42"/>
<keyword evidence="1" id="KW-0812">Transmembrane</keyword>
<gene>
    <name evidence="2 3" type="primary">Man2a2</name>
</gene>
<evidence type="ECO:0000313" key="2">
    <source>
        <dbReference type="Ensembl" id="ENSMUSP00000145820.2"/>
    </source>
</evidence>
<name>A0A0U1RP42_MOUSE</name>
<dbReference type="OMA" id="CPWGQHP"/>
<dbReference type="GeneTree" id="ENSGT01030000234638"/>
<reference evidence="2 4" key="2">
    <citation type="journal article" date="2011" name="PLoS Biol.">
        <title>Modernizing reference genome assemblies.</title>
        <authorList>
            <person name="Church D.M."/>
            <person name="Schneider V.A."/>
            <person name="Graves T."/>
            <person name="Auger K."/>
            <person name="Cunningham F."/>
            <person name="Bouk N."/>
            <person name="Chen H.C."/>
            <person name="Agarwala R."/>
            <person name="McLaren W.M."/>
            <person name="Ritchie G.R."/>
            <person name="Albracht D."/>
            <person name="Kremitzki M."/>
            <person name="Rock S."/>
            <person name="Kotkiewicz H."/>
            <person name="Kremitzki C."/>
            <person name="Wollam A."/>
            <person name="Trani L."/>
            <person name="Fulton L."/>
            <person name="Fulton R."/>
            <person name="Matthews L."/>
            <person name="Whitehead S."/>
            <person name="Chow W."/>
            <person name="Torrance J."/>
            <person name="Dunn M."/>
            <person name="Harden G."/>
            <person name="Threadgold G."/>
            <person name="Wood J."/>
            <person name="Collins J."/>
            <person name="Heath P."/>
            <person name="Griffiths G."/>
            <person name="Pelan S."/>
            <person name="Grafham D."/>
            <person name="Eichler E.E."/>
            <person name="Weinstock G."/>
            <person name="Mardis E.R."/>
            <person name="Wilson R.K."/>
            <person name="Howe K."/>
            <person name="Flicek P."/>
            <person name="Hubbard T."/>
        </authorList>
    </citation>
    <scope>NUCLEOTIDE SEQUENCE [LARGE SCALE GENOMIC DNA]</scope>
    <source>
        <strain evidence="2 4">C57BL/6J</strain>
    </source>
</reference>
<keyword evidence="1" id="KW-0472">Membrane</keyword>
<accession>A0A0U1RP42</accession>
<proteinExistence type="predicted"/>
<dbReference type="VEuPathDB" id="HostDB:ENSMUSG00000038886"/>